<evidence type="ECO:0000313" key="10">
    <source>
        <dbReference type="EMBL" id="GJN94604.1"/>
    </source>
</evidence>
<evidence type="ECO:0000313" key="11">
    <source>
        <dbReference type="Proteomes" id="UP001342314"/>
    </source>
</evidence>
<dbReference type="Gene3D" id="4.10.240.10">
    <property type="entry name" value="Zn(2)-C6 fungal-type DNA-binding domain"/>
    <property type="match status" value="1"/>
</dbReference>
<proteinExistence type="predicted"/>
<evidence type="ECO:0000256" key="6">
    <source>
        <dbReference type="ARBA" id="ARBA00023163"/>
    </source>
</evidence>
<dbReference type="GO" id="GO:0005634">
    <property type="term" value="C:nucleus"/>
    <property type="evidence" value="ECO:0007669"/>
    <property type="project" value="UniProtKB-SubCell"/>
</dbReference>
<feature type="compositionally biased region" description="Gly residues" evidence="8">
    <location>
        <begin position="950"/>
        <end position="961"/>
    </location>
</feature>
<keyword evidence="6" id="KW-0804">Transcription</keyword>
<dbReference type="InterPro" id="IPR051615">
    <property type="entry name" value="Transcr_Regulatory_Elem"/>
</dbReference>
<name>A0AAV5GXB8_9BASI</name>
<dbReference type="SUPFAM" id="SSF57701">
    <property type="entry name" value="Zn2/Cys6 DNA-binding domain"/>
    <property type="match status" value="1"/>
</dbReference>
<dbReference type="PANTHER" id="PTHR31313">
    <property type="entry name" value="TY1 ENHANCER ACTIVATOR"/>
    <property type="match status" value="1"/>
</dbReference>
<gene>
    <name evidence="10" type="ORF">Rhopal_007687-T1</name>
</gene>
<feature type="compositionally biased region" description="Pro residues" evidence="8">
    <location>
        <begin position="889"/>
        <end position="904"/>
    </location>
</feature>
<dbReference type="SMART" id="SM00906">
    <property type="entry name" value="Fungal_trans"/>
    <property type="match status" value="1"/>
</dbReference>
<organism evidence="10 11">
    <name type="scientific">Rhodotorula paludigena</name>
    <dbReference type="NCBI Taxonomy" id="86838"/>
    <lineage>
        <taxon>Eukaryota</taxon>
        <taxon>Fungi</taxon>
        <taxon>Dikarya</taxon>
        <taxon>Basidiomycota</taxon>
        <taxon>Pucciniomycotina</taxon>
        <taxon>Microbotryomycetes</taxon>
        <taxon>Sporidiobolales</taxon>
        <taxon>Sporidiobolaceae</taxon>
        <taxon>Rhodotorula</taxon>
    </lineage>
</organism>
<feature type="region of interest" description="Disordered" evidence="8">
    <location>
        <begin position="165"/>
        <end position="234"/>
    </location>
</feature>
<feature type="compositionally biased region" description="Polar residues" evidence="8">
    <location>
        <begin position="928"/>
        <end position="938"/>
    </location>
</feature>
<sequence length="1005" mass="104397">MDSGDEQPLKKRRVTRACDQCRRRRIKCEAYPKAALDAPCVICTEAGQADACTFSRPAKKRGPQAGKAKSMEEKCAVFERLMGYLVTVVPSLQTHVETFVGANPNTSNGASGTSPAPEAATPSSSASASILTSAEQQQQTYAASGIPDLLDTVLPPVMPAREAAKLAKKGHANTVVKEPSTPASLGDAFTSPGLSAPPAGAAGLPAASTSGAVPTSQMPNFSMHPPMPPTFPPPPFSAQQAPISLHTLADAAVPDFDPSLAVAAMDGVMPSLFRGDDPAGKGKMPERAFELDLPSLPGEATRNLLLDLYFNQVVQPCLPMLDKSRFLRWSAHLPPSTSRDPPSNPALLIPPSLYLAVFALATPYLPPSSPAAASTHPAEVYARAARAHLMRDVMEGAAAGATLEACQAAVLCAVSDWGQGELERAWLLSALALSLAINLSLHLSSALPPDPSSLKLKTFHSILIVHTLLSLRLSRPPLTVLEDYDVPIPPIDEAENWELWRSDKSAAELREEWNPSSRTAAESAGGPSASTDPASAAVAGGSGAAEASSAPLAVRSSSLLTFARLAHLCAIGLAVLRWNVCPRRGNGQGLPAGEQERAELAASLAAWEDELEVALRLGENKGGVEKVGERARWTVEMQMLVAAFYLKLRPHPSFASVTVDPVPQALGTLNHVLSRHRSLYTLYRSLPTFDVILHTLSQALFEQADYAPHHHDTVMNAYEELGRVFPTAQRSWYSLASKVDEHKRELGLLRGIHPTTSSHPLVLSAPAPAPIAEPFQAFLSYSQDLGPAANPSTVLDFGSWDQTDLLVSLGLVMDPAQSQAGSSTNAAAPSAFNGFGAPAGAGAAGGWMPLPGWGAPVEPAPPHSSLSYPLPLPIESALGSALPLAPHHAQPPPMPPTVPPPPPAGQATSPALQTPSGASAGAAYFPSPGQQMAISPPSNAGPVAASPQAGGTGGGLFGAGTGAPSPFPPVLGGAATPAPTGGNGAGADGPSTDLLTRWLDRGSLG</sequence>
<keyword evidence="2" id="KW-0479">Metal-binding</keyword>
<dbReference type="GO" id="GO:0006351">
    <property type="term" value="P:DNA-templated transcription"/>
    <property type="evidence" value="ECO:0007669"/>
    <property type="project" value="InterPro"/>
</dbReference>
<dbReference type="SMART" id="SM00066">
    <property type="entry name" value="GAL4"/>
    <property type="match status" value="1"/>
</dbReference>
<evidence type="ECO:0000256" key="3">
    <source>
        <dbReference type="ARBA" id="ARBA00022833"/>
    </source>
</evidence>
<feature type="region of interest" description="Disordered" evidence="8">
    <location>
        <begin position="103"/>
        <end position="133"/>
    </location>
</feature>
<dbReference type="InterPro" id="IPR036864">
    <property type="entry name" value="Zn2-C6_fun-type_DNA-bd_sf"/>
</dbReference>
<dbReference type="InterPro" id="IPR001138">
    <property type="entry name" value="Zn2Cys6_DnaBD"/>
</dbReference>
<dbReference type="AlphaFoldDB" id="A0AAV5GXB8"/>
<reference evidence="10 11" key="1">
    <citation type="submission" date="2021-12" db="EMBL/GenBank/DDBJ databases">
        <title>High titer production of polyol ester of fatty acids by Rhodotorula paludigena BS15 towards product separation-free biomass refinery.</title>
        <authorList>
            <person name="Mano J."/>
            <person name="Ono H."/>
            <person name="Tanaka T."/>
            <person name="Naito K."/>
            <person name="Sushida H."/>
            <person name="Ike M."/>
            <person name="Tokuyasu K."/>
            <person name="Kitaoka M."/>
        </authorList>
    </citation>
    <scope>NUCLEOTIDE SEQUENCE [LARGE SCALE GENOMIC DNA]</scope>
    <source>
        <strain evidence="10 11">BS15</strain>
    </source>
</reference>
<feature type="compositionally biased region" description="Low complexity" evidence="8">
    <location>
        <begin position="190"/>
        <end position="212"/>
    </location>
</feature>
<evidence type="ECO:0000256" key="8">
    <source>
        <dbReference type="SAM" id="MobiDB-lite"/>
    </source>
</evidence>
<comment type="subcellular location">
    <subcellularLocation>
        <location evidence="1">Nucleus</location>
    </subcellularLocation>
</comment>
<dbReference type="GO" id="GO:0000981">
    <property type="term" value="F:DNA-binding transcription factor activity, RNA polymerase II-specific"/>
    <property type="evidence" value="ECO:0007669"/>
    <property type="project" value="InterPro"/>
</dbReference>
<evidence type="ECO:0000259" key="9">
    <source>
        <dbReference type="PROSITE" id="PS50048"/>
    </source>
</evidence>
<dbReference type="CDD" id="cd00067">
    <property type="entry name" value="GAL4"/>
    <property type="match status" value="1"/>
</dbReference>
<keyword evidence="4" id="KW-0805">Transcription regulation</keyword>
<feature type="region of interest" description="Disordered" evidence="8">
    <location>
        <begin position="883"/>
        <end position="1005"/>
    </location>
</feature>
<dbReference type="EMBL" id="BQKY01000018">
    <property type="protein sequence ID" value="GJN94604.1"/>
    <property type="molecule type" value="Genomic_DNA"/>
</dbReference>
<dbReference type="PROSITE" id="PS00463">
    <property type="entry name" value="ZN2_CY6_FUNGAL_1"/>
    <property type="match status" value="1"/>
</dbReference>
<dbReference type="PROSITE" id="PS50048">
    <property type="entry name" value="ZN2_CY6_FUNGAL_2"/>
    <property type="match status" value="1"/>
</dbReference>
<keyword evidence="3" id="KW-0862">Zinc</keyword>
<dbReference type="GO" id="GO:0008270">
    <property type="term" value="F:zinc ion binding"/>
    <property type="evidence" value="ECO:0007669"/>
    <property type="project" value="InterPro"/>
</dbReference>
<evidence type="ECO:0000256" key="5">
    <source>
        <dbReference type="ARBA" id="ARBA00023125"/>
    </source>
</evidence>
<dbReference type="CDD" id="cd12148">
    <property type="entry name" value="fungal_TF_MHR"/>
    <property type="match status" value="1"/>
</dbReference>
<evidence type="ECO:0000256" key="7">
    <source>
        <dbReference type="ARBA" id="ARBA00023242"/>
    </source>
</evidence>
<dbReference type="Proteomes" id="UP001342314">
    <property type="component" value="Unassembled WGS sequence"/>
</dbReference>
<accession>A0AAV5GXB8</accession>
<evidence type="ECO:0000256" key="4">
    <source>
        <dbReference type="ARBA" id="ARBA00023015"/>
    </source>
</evidence>
<dbReference type="GO" id="GO:0003677">
    <property type="term" value="F:DNA binding"/>
    <property type="evidence" value="ECO:0007669"/>
    <property type="project" value="UniProtKB-KW"/>
</dbReference>
<dbReference type="Pfam" id="PF00172">
    <property type="entry name" value="Zn_clus"/>
    <property type="match status" value="1"/>
</dbReference>
<keyword evidence="11" id="KW-1185">Reference proteome</keyword>
<keyword evidence="7" id="KW-0539">Nucleus</keyword>
<evidence type="ECO:0000256" key="2">
    <source>
        <dbReference type="ARBA" id="ARBA00022723"/>
    </source>
</evidence>
<keyword evidence="5" id="KW-0238">DNA-binding</keyword>
<protein>
    <recommendedName>
        <fullName evidence="9">Zn(2)-C6 fungal-type domain-containing protein</fullName>
    </recommendedName>
</protein>
<evidence type="ECO:0000256" key="1">
    <source>
        <dbReference type="ARBA" id="ARBA00004123"/>
    </source>
</evidence>
<dbReference type="InterPro" id="IPR007219">
    <property type="entry name" value="XnlR_reg_dom"/>
</dbReference>
<feature type="region of interest" description="Disordered" evidence="8">
    <location>
        <begin position="511"/>
        <end position="539"/>
    </location>
</feature>
<feature type="compositionally biased region" description="Low complexity" evidence="8">
    <location>
        <begin position="970"/>
        <end position="980"/>
    </location>
</feature>
<comment type="caution">
    <text evidence="10">The sequence shown here is derived from an EMBL/GenBank/DDBJ whole genome shotgun (WGS) entry which is preliminary data.</text>
</comment>
<feature type="domain" description="Zn(2)-C6 fungal-type" evidence="9">
    <location>
        <begin position="17"/>
        <end position="54"/>
    </location>
</feature>
<feature type="compositionally biased region" description="Pro residues" evidence="8">
    <location>
        <begin position="225"/>
        <end position="234"/>
    </location>
</feature>
<dbReference type="Pfam" id="PF04082">
    <property type="entry name" value="Fungal_trans"/>
    <property type="match status" value="1"/>
</dbReference>
<feature type="compositionally biased region" description="Low complexity" evidence="8">
    <location>
        <begin position="110"/>
        <end position="133"/>
    </location>
</feature>
<dbReference type="PANTHER" id="PTHR31313:SF81">
    <property type="entry name" value="TY1 ENHANCER ACTIVATOR"/>
    <property type="match status" value="1"/>
</dbReference>